<dbReference type="FunFam" id="1.10.510.10:FF:000086">
    <property type="entry name" value="Non-specific serine/threonine protein kinase"/>
    <property type="match status" value="1"/>
</dbReference>
<organism evidence="21 22">
    <name type="scientific">Acrobeloides nanus</name>
    <dbReference type="NCBI Taxonomy" id="290746"/>
    <lineage>
        <taxon>Eukaryota</taxon>
        <taxon>Metazoa</taxon>
        <taxon>Ecdysozoa</taxon>
        <taxon>Nematoda</taxon>
        <taxon>Chromadorea</taxon>
        <taxon>Rhabditida</taxon>
        <taxon>Tylenchina</taxon>
        <taxon>Cephalobomorpha</taxon>
        <taxon>Cephaloboidea</taxon>
        <taxon>Cephalobidae</taxon>
        <taxon>Acrobeloides</taxon>
    </lineage>
</organism>
<comment type="catalytic activity">
    <reaction evidence="14">
        <text>L-threonyl-[protein] + ATP = O-phospho-L-threonyl-[protein] + ADP + H(+)</text>
        <dbReference type="Rhea" id="RHEA:46608"/>
        <dbReference type="Rhea" id="RHEA-COMP:11060"/>
        <dbReference type="Rhea" id="RHEA-COMP:11605"/>
        <dbReference type="ChEBI" id="CHEBI:15378"/>
        <dbReference type="ChEBI" id="CHEBI:30013"/>
        <dbReference type="ChEBI" id="CHEBI:30616"/>
        <dbReference type="ChEBI" id="CHEBI:61977"/>
        <dbReference type="ChEBI" id="CHEBI:456216"/>
        <dbReference type="EC" id="2.7.11.1"/>
    </reaction>
</comment>
<feature type="region of interest" description="Disordered" evidence="18">
    <location>
        <begin position="62"/>
        <end position="83"/>
    </location>
</feature>
<feature type="compositionally biased region" description="Basic and acidic residues" evidence="18">
    <location>
        <begin position="1092"/>
        <end position="1105"/>
    </location>
</feature>
<dbReference type="GO" id="GO:0004674">
    <property type="term" value="F:protein serine/threonine kinase activity"/>
    <property type="evidence" value="ECO:0007669"/>
    <property type="project" value="UniProtKB-KW"/>
</dbReference>
<keyword evidence="6" id="KW-0723">Serine/threonine-protein kinase</keyword>
<dbReference type="FunFam" id="1.10.510.10:FF:000057">
    <property type="entry name" value="Non-specific serine/threonine protein kinase"/>
    <property type="match status" value="1"/>
</dbReference>
<comment type="catalytic activity">
    <reaction evidence="15">
        <text>L-seryl-[protein] + ATP = O-phospho-L-seryl-[protein] + ADP + H(+)</text>
        <dbReference type="Rhea" id="RHEA:17989"/>
        <dbReference type="Rhea" id="RHEA-COMP:9863"/>
        <dbReference type="Rhea" id="RHEA-COMP:11604"/>
        <dbReference type="ChEBI" id="CHEBI:15378"/>
        <dbReference type="ChEBI" id="CHEBI:29999"/>
        <dbReference type="ChEBI" id="CHEBI:30616"/>
        <dbReference type="ChEBI" id="CHEBI:83421"/>
        <dbReference type="ChEBI" id="CHEBI:456216"/>
        <dbReference type="EC" id="2.7.11.1"/>
    </reaction>
</comment>
<evidence type="ECO:0000256" key="10">
    <source>
        <dbReference type="ARBA" id="ARBA00022741"/>
    </source>
</evidence>
<keyword evidence="21" id="KW-1185">Reference proteome</keyword>
<protein>
    <recommendedName>
        <fullName evidence="4">non-specific serine/threonine protein kinase</fullName>
        <ecNumber evidence="4">2.7.11.1</ecNumber>
    </recommendedName>
</protein>
<feature type="domain" description="AGC-kinase C-terminal" evidence="20">
    <location>
        <begin position="980"/>
        <end position="1046"/>
    </location>
</feature>
<comment type="subcellular location">
    <subcellularLocation>
        <location evidence="2">Cytoplasm</location>
    </subcellularLocation>
</comment>
<dbReference type="GO" id="GO:0009653">
    <property type="term" value="P:anatomical structure morphogenesis"/>
    <property type="evidence" value="ECO:0007669"/>
    <property type="project" value="UniProtKB-ARBA"/>
</dbReference>
<feature type="domain" description="Protein kinase" evidence="19">
    <location>
        <begin position="669"/>
        <end position="979"/>
    </location>
</feature>
<dbReference type="InterPro" id="IPR000961">
    <property type="entry name" value="AGC-kinase_C"/>
</dbReference>
<dbReference type="GO" id="GO:0042308">
    <property type="term" value="P:negative regulation of protein import into nucleus"/>
    <property type="evidence" value="ECO:0007669"/>
    <property type="project" value="UniProtKB-ARBA"/>
</dbReference>
<keyword evidence="13" id="KW-0460">Magnesium</keyword>
<evidence type="ECO:0000259" key="20">
    <source>
        <dbReference type="PROSITE" id="PS51285"/>
    </source>
</evidence>
<evidence type="ECO:0000256" key="7">
    <source>
        <dbReference type="ARBA" id="ARBA00022553"/>
    </source>
</evidence>
<dbReference type="GO" id="GO:0035329">
    <property type="term" value="P:hippo signaling"/>
    <property type="evidence" value="ECO:0007669"/>
    <property type="project" value="TreeGrafter"/>
</dbReference>
<name>A0A914DLE6_9BILA</name>
<dbReference type="GO" id="GO:0071944">
    <property type="term" value="C:cell periphery"/>
    <property type="evidence" value="ECO:0007669"/>
    <property type="project" value="UniProtKB-ARBA"/>
</dbReference>
<dbReference type="GO" id="GO:0046620">
    <property type="term" value="P:regulation of organ growth"/>
    <property type="evidence" value="ECO:0007669"/>
    <property type="project" value="TreeGrafter"/>
</dbReference>
<feature type="compositionally biased region" description="Polar residues" evidence="18">
    <location>
        <begin position="1077"/>
        <end position="1091"/>
    </location>
</feature>
<dbReference type="PROSITE" id="PS00107">
    <property type="entry name" value="PROTEIN_KINASE_ATP"/>
    <property type="match status" value="1"/>
</dbReference>
<evidence type="ECO:0000256" key="17">
    <source>
        <dbReference type="SAM" id="Coils"/>
    </source>
</evidence>
<dbReference type="Gene3D" id="1.10.510.10">
    <property type="entry name" value="Transferase(Phosphotransferase) domain 1"/>
    <property type="match status" value="2"/>
</dbReference>
<dbReference type="GO" id="GO:0005524">
    <property type="term" value="F:ATP binding"/>
    <property type="evidence" value="ECO:0007669"/>
    <property type="project" value="UniProtKB-UniRule"/>
</dbReference>
<feature type="compositionally biased region" description="Polar residues" evidence="18">
    <location>
        <begin position="1124"/>
        <end position="1140"/>
    </location>
</feature>
<keyword evidence="11" id="KW-0418">Kinase</keyword>
<evidence type="ECO:0000256" key="1">
    <source>
        <dbReference type="ARBA" id="ARBA00001946"/>
    </source>
</evidence>
<dbReference type="SUPFAM" id="SSF56112">
    <property type="entry name" value="Protein kinase-like (PK-like)"/>
    <property type="match status" value="1"/>
</dbReference>
<dbReference type="Gene3D" id="3.30.200.20">
    <property type="entry name" value="Phosphorylase Kinase, domain 1"/>
    <property type="match status" value="2"/>
</dbReference>
<keyword evidence="5" id="KW-0963">Cytoplasm</keyword>
<dbReference type="AlphaFoldDB" id="A0A914DLE6"/>
<dbReference type="GO" id="GO:0045177">
    <property type="term" value="C:apical part of cell"/>
    <property type="evidence" value="ECO:0007669"/>
    <property type="project" value="UniProtKB-ARBA"/>
</dbReference>
<feature type="binding site" evidence="16">
    <location>
        <position position="698"/>
    </location>
    <ligand>
        <name>ATP</name>
        <dbReference type="ChEBI" id="CHEBI:30616"/>
    </ligand>
</feature>
<dbReference type="EC" id="2.7.11.1" evidence="4"/>
<dbReference type="InterPro" id="IPR050236">
    <property type="entry name" value="Ser_Thr_kinase_AGC"/>
</dbReference>
<feature type="compositionally biased region" description="Polar residues" evidence="18">
    <location>
        <begin position="62"/>
        <end position="77"/>
    </location>
</feature>
<evidence type="ECO:0000256" key="6">
    <source>
        <dbReference type="ARBA" id="ARBA00022527"/>
    </source>
</evidence>
<evidence type="ECO:0000256" key="11">
    <source>
        <dbReference type="ARBA" id="ARBA00022777"/>
    </source>
</evidence>
<dbReference type="Proteomes" id="UP000887540">
    <property type="component" value="Unplaced"/>
</dbReference>
<feature type="coiled-coil region" evidence="17">
    <location>
        <begin position="615"/>
        <end position="662"/>
    </location>
</feature>
<evidence type="ECO:0000256" key="18">
    <source>
        <dbReference type="SAM" id="MobiDB-lite"/>
    </source>
</evidence>
<dbReference type="FunFam" id="3.30.200.20:FF:000391">
    <property type="entry name" value="Large tumor suppressor kinase 1"/>
    <property type="match status" value="1"/>
</dbReference>
<evidence type="ECO:0000256" key="12">
    <source>
        <dbReference type="ARBA" id="ARBA00022840"/>
    </source>
</evidence>
<keyword evidence="7" id="KW-0597">Phosphoprotein</keyword>
<feature type="region of interest" description="Disordered" evidence="18">
    <location>
        <begin position="1069"/>
        <end position="1143"/>
    </location>
</feature>
<dbReference type="GO" id="GO:0046872">
    <property type="term" value="F:metal ion binding"/>
    <property type="evidence" value="ECO:0007669"/>
    <property type="project" value="UniProtKB-KW"/>
</dbReference>
<dbReference type="WBParaSite" id="ACRNAN_scaffold3048.g30431.t1">
    <property type="protein sequence ID" value="ACRNAN_scaffold3048.g30431.t1"/>
    <property type="gene ID" value="ACRNAN_scaffold3048.g30431"/>
</dbReference>
<evidence type="ECO:0000313" key="22">
    <source>
        <dbReference type="WBParaSite" id="ACRNAN_scaffold3048.g30431.t1"/>
    </source>
</evidence>
<comment type="cofactor">
    <cofactor evidence="1">
        <name>Mg(2+)</name>
        <dbReference type="ChEBI" id="CHEBI:18420"/>
    </cofactor>
</comment>
<keyword evidence="17" id="KW-0175">Coiled coil</keyword>
<feature type="compositionally biased region" description="Basic and acidic residues" evidence="18">
    <location>
        <begin position="1159"/>
        <end position="1179"/>
    </location>
</feature>
<dbReference type="PROSITE" id="PS50011">
    <property type="entry name" value="PROTEIN_KINASE_DOM"/>
    <property type="match status" value="1"/>
</dbReference>
<dbReference type="InterPro" id="IPR017441">
    <property type="entry name" value="Protein_kinase_ATP_BS"/>
</dbReference>
<dbReference type="GO" id="GO:0048731">
    <property type="term" value="P:system development"/>
    <property type="evidence" value="ECO:0007669"/>
    <property type="project" value="UniProtKB-ARBA"/>
</dbReference>
<proteinExistence type="inferred from homology"/>
<evidence type="ECO:0000256" key="13">
    <source>
        <dbReference type="ARBA" id="ARBA00022842"/>
    </source>
</evidence>
<dbReference type="GO" id="GO:0043065">
    <property type="term" value="P:positive regulation of apoptotic process"/>
    <property type="evidence" value="ECO:0007669"/>
    <property type="project" value="TreeGrafter"/>
</dbReference>
<evidence type="ECO:0000256" key="2">
    <source>
        <dbReference type="ARBA" id="ARBA00004496"/>
    </source>
</evidence>
<keyword evidence="12 16" id="KW-0067">ATP-binding</keyword>
<dbReference type="PANTHER" id="PTHR24356:SF418">
    <property type="entry name" value="SERINE_THREONINE-PROTEIN KINASE WARTS"/>
    <property type="match status" value="1"/>
</dbReference>
<feature type="region of interest" description="Disordered" evidence="18">
    <location>
        <begin position="1158"/>
        <end position="1179"/>
    </location>
</feature>
<dbReference type="InterPro" id="IPR011009">
    <property type="entry name" value="Kinase-like_dom_sf"/>
</dbReference>
<keyword evidence="8" id="KW-0808">Transferase</keyword>
<dbReference type="Pfam" id="PF00069">
    <property type="entry name" value="Pkinase"/>
    <property type="match status" value="2"/>
</dbReference>
<keyword evidence="9" id="KW-0479">Metal-binding</keyword>
<dbReference type="PANTHER" id="PTHR24356">
    <property type="entry name" value="SERINE/THREONINE-PROTEIN KINASE"/>
    <property type="match status" value="1"/>
</dbReference>
<dbReference type="PROSITE" id="PS51285">
    <property type="entry name" value="AGC_KINASE_CTER"/>
    <property type="match status" value="1"/>
</dbReference>
<evidence type="ECO:0000256" key="8">
    <source>
        <dbReference type="ARBA" id="ARBA00022679"/>
    </source>
</evidence>
<evidence type="ECO:0000256" key="5">
    <source>
        <dbReference type="ARBA" id="ARBA00022490"/>
    </source>
</evidence>
<evidence type="ECO:0000256" key="14">
    <source>
        <dbReference type="ARBA" id="ARBA00047899"/>
    </source>
</evidence>
<accession>A0A914DLE6</accession>
<sequence length="1179" mass="132168">MPSSSNVLAQGTSSIMLNGYDSTPRIKNDITPVVQTPGHHKDKLEQIRDSLKPFAQSTTIEVSPATNGSITQNSTQFPAGGTDSGFGSGMLNGVIEEDYGKLSMIKALTDLGFDQQSAYYALKLVNFKSIHDAYKILSTIKESLNNPTKQAPQPPPNGHVPLTTTYSINGYNQNGHAGQLYPDSGKMANSVYNQVPTSMGTTFYPMVKPTNSVPSAPSRTTTWIPSPQIGQSLSKYGPPTLPGYNPMNGQNNLTYTKSAPLVQNSTYSHMGNMLPSTTFQVGLGSGPGHATDDSCNSSRSESPTGKIQLPETPAYPGYNGGLGLQQNFRTPSPQQIRQQLQQQRQKASVTPVIQNDYQRSHAHITLKEPTDGGVSIPSTSRVPMGNAALPPRMPPTSTVITIEKNGNDRLKPPLQMVRRVDNIPTIRTRLNAPPKLDTLLQINVESTPNSRDGTRINQYQLNVKNIETGSELGTVHGNSAGMSGVQSIIINNDYSSSGLVNYENQLVRKTARTKLGMIGQRDSLVSTGSDSLPGTAGVSPMSSGFASPSQQLVTARNSPTSSIGDREPDMPVRCVSPLPESVGKRLKSRSYEKFVKPCKAGMFRFFMEQHIERILIQYQERNQRAMQLIKEMEEAGLADSMKEQMLKLLRQKESKYIRLRRQKMNKDMFYMIRHIGVGAFGKVTLVRKKDTDQIYAMKTLSKEDVIQKQQAAHVKAERDILAEANSPWIVKLYFSFQDSQNLYFIMEYVPGGDMMQLLINKGIFSERLARFYVAELTCAIDYVHSLGFIHRDIKPDNILIDKHGHIKLTDFGLCTGLRWTHDKRHYVIYDDDDPNAGPSHLREDSFTLPPHLAKNNDLKLLDVRHKKKRNQAHSVVGTGNYMAPEVILKIGHTQLCDWWSVGVILYEMVYGRPPFMSHTEDPRETQFKIVHWKECLELNLPMRNRLSDNCVDMIMKLICDKDRRIGQRGAAEIKSHSWFKGIDFNKLRDTRAEYIPRVEHAEDTSNFDTFEVKPEEIFGNLPSQKAYNPAFFDFTFRHFFDYEGGQPNPVGRTQQRPSIAPLIELSENQKRNEENSKNLNHQKAPNGNIPNNEKKDPDSGKDVKSPKQGFLSRVTKQFDRNKNVIKSGNNGGVASQQKNAQKFGMFSRNMNGNVRRNLLRPEESHIQEEDEDRVIQEEE</sequence>
<evidence type="ECO:0000256" key="4">
    <source>
        <dbReference type="ARBA" id="ARBA00012513"/>
    </source>
</evidence>
<dbReference type="SMART" id="SM00133">
    <property type="entry name" value="S_TK_X"/>
    <property type="match status" value="1"/>
</dbReference>
<feature type="region of interest" description="Disordered" evidence="18">
    <location>
        <begin position="285"/>
        <end position="314"/>
    </location>
</feature>
<feature type="compositionally biased region" description="Polar residues" evidence="18">
    <location>
        <begin position="293"/>
        <end position="305"/>
    </location>
</feature>
<evidence type="ECO:0000256" key="15">
    <source>
        <dbReference type="ARBA" id="ARBA00048679"/>
    </source>
</evidence>
<reference evidence="22" key="1">
    <citation type="submission" date="2022-11" db="UniProtKB">
        <authorList>
            <consortium name="WormBaseParasite"/>
        </authorList>
    </citation>
    <scope>IDENTIFICATION</scope>
</reference>
<dbReference type="SMART" id="SM00220">
    <property type="entry name" value="S_TKc"/>
    <property type="match status" value="1"/>
</dbReference>
<dbReference type="GO" id="GO:0000082">
    <property type="term" value="P:G1/S transition of mitotic cell cycle"/>
    <property type="evidence" value="ECO:0007669"/>
    <property type="project" value="TreeGrafter"/>
</dbReference>
<evidence type="ECO:0000256" key="3">
    <source>
        <dbReference type="ARBA" id="ARBA00009903"/>
    </source>
</evidence>
<evidence type="ECO:0000313" key="21">
    <source>
        <dbReference type="Proteomes" id="UP000887540"/>
    </source>
</evidence>
<evidence type="ECO:0000256" key="9">
    <source>
        <dbReference type="ARBA" id="ARBA00022723"/>
    </source>
</evidence>
<dbReference type="PROSITE" id="PS00108">
    <property type="entry name" value="PROTEIN_KINASE_ST"/>
    <property type="match status" value="1"/>
</dbReference>
<comment type="similarity">
    <text evidence="3">Belongs to the protein kinase superfamily. AGC Ser/Thr protein kinase family.</text>
</comment>
<dbReference type="CDD" id="cd21774">
    <property type="entry name" value="MobB_LATS"/>
    <property type="match status" value="1"/>
</dbReference>
<keyword evidence="10 16" id="KW-0547">Nucleotide-binding</keyword>
<dbReference type="InterPro" id="IPR000719">
    <property type="entry name" value="Prot_kinase_dom"/>
</dbReference>
<evidence type="ECO:0000259" key="19">
    <source>
        <dbReference type="PROSITE" id="PS50011"/>
    </source>
</evidence>
<feature type="compositionally biased region" description="Polar residues" evidence="18">
    <location>
        <begin position="540"/>
        <end position="550"/>
    </location>
</feature>
<dbReference type="InterPro" id="IPR008271">
    <property type="entry name" value="Ser/Thr_kinase_AS"/>
</dbReference>
<dbReference type="GO" id="GO:0005737">
    <property type="term" value="C:cytoplasm"/>
    <property type="evidence" value="ECO:0007669"/>
    <property type="project" value="UniProtKB-SubCell"/>
</dbReference>
<feature type="region of interest" description="Disordered" evidence="18">
    <location>
        <begin position="526"/>
        <end position="550"/>
    </location>
</feature>
<evidence type="ECO:0000256" key="16">
    <source>
        <dbReference type="PROSITE-ProRule" id="PRU10141"/>
    </source>
</evidence>